<proteinExistence type="inferred from homology"/>
<reference evidence="5" key="1">
    <citation type="submission" date="2006-10" db="EMBL/GenBank/DDBJ databases">
        <authorList>
            <person name="Amadeo P."/>
            <person name="Zhao Q."/>
            <person name="Wortman J."/>
            <person name="Fraser-Liggett C."/>
            <person name="Carlton J."/>
        </authorList>
    </citation>
    <scope>NUCLEOTIDE SEQUENCE</scope>
    <source>
        <strain evidence="5">G3</strain>
    </source>
</reference>
<dbReference type="VEuPathDB" id="TrichDB:TVAGG3_0803360"/>
<comment type="similarity">
    <text evidence="3">Belongs to the acetyltransferase family. ARD1 subfamily.</text>
</comment>
<evidence type="ECO:0000256" key="1">
    <source>
        <dbReference type="ARBA" id="ARBA00022679"/>
    </source>
</evidence>
<protein>
    <submittedName>
        <fullName evidence="5">Acetyltransferase, GNAT family protein</fullName>
    </submittedName>
</protein>
<dbReference type="eggNOG" id="KOG3235">
    <property type="taxonomic scope" value="Eukaryota"/>
</dbReference>
<sequence>MPISIRRIKITDLPEMQQTNLSCLAENYGMWFWLYHYLTFPASSHCAVNSQNHVLGYVLSKMNDEPYRKATNEGLHALMTSVAVYNGYRKLGLGRQLMILSQRSSHECYKAEFVKLHVRETNRAGHQLYEKTLGYARIAVEKGYYVDGEDAWSMKYTFPKSEKELAEEAAKKQSTLQKKSRRGRK</sequence>
<dbReference type="PANTHER" id="PTHR23091:SF4">
    <property type="entry name" value="N-TERMINAL AMINO-ACID N(ALPHA)-ACETYLTRANSFERASE NATA"/>
    <property type="match status" value="1"/>
</dbReference>
<keyword evidence="6" id="KW-1185">Reference proteome</keyword>
<dbReference type="FunFam" id="3.40.630.30:FF:000315">
    <property type="entry name" value="Acetyltransferase, GNAT family protein"/>
    <property type="match status" value="1"/>
</dbReference>
<dbReference type="GO" id="GO:0031415">
    <property type="term" value="C:NatA complex"/>
    <property type="evidence" value="ECO:0000318"/>
    <property type="project" value="GO_Central"/>
</dbReference>
<dbReference type="AlphaFoldDB" id="A2EGY4"/>
<dbReference type="GO" id="GO:1990189">
    <property type="term" value="F:protein N-terminal-serine acetyltransferase activity"/>
    <property type="evidence" value="ECO:0000318"/>
    <property type="project" value="GO_Central"/>
</dbReference>
<dbReference type="GO" id="GO:1990190">
    <property type="term" value="F:protein-N-terminal-glutamate acetyltransferase activity"/>
    <property type="evidence" value="ECO:0000318"/>
    <property type="project" value="GO_Central"/>
</dbReference>
<dbReference type="OrthoDB" id="25586at2759"/>
<dbReference type="InterPro" id="IPR000182">
    <property type="entry name" value="GNAT_dom"/>
</dbReference>
<dbReference type="InParanoid" id="A2EGY4"/>
<evidence type="ECO:0000313" key="6">
    <source>
        <dbReference type="Proteomes" id="UP000001542"/>
    </source>
</evidence>
<dbReference type="PANTHER" id="PTHR23091">
    <property type="entry name" value="N-TERMINAL ACETYLTRANSFERASE"/>
    <property type="match status" value="1"/>
</dbReference>
<dbReference type="Pfam" id="PF00583">
    <property type="entry name" value="Acetyltransf_1"/>
    <property type="match status" value="1"/>
</dbReference>
<dbReference type="RefSeq" id="XP_001320341.1">
    <property type="nucleotide sequence ID" value="XM_001320306.1"/>
</dbReference>
<evidence type="ECO:0000313" key="5">
    <source>
        <dbReference type="EMBL" id="EAY08118.1"/>
    </source>
</evidence>
<dbReference type="SUPFAM" id="SSF55729">
    <property type="entry name" value="Acyl-CoA N-acyltransferases (Nat)"/>
    <property type="match status" value="1"/>
</dbReference>
<dbReference type="InterPro" id="IPR045047">
    <property type="entry name" value="Ard1-like"/>
</dbReference>
<dbReference type="FunCoup" id="A2EGY4">
    <property type="interactions" value="358"/>
</dbReference>
<dbReference type="OMA" id="MSMQNAN"/>
<evidence type="ECO:0000256" key="3">
    <source>
        <dbReference type="ARBA" id="ARBA00025786"/>
    </source>
</evidence>
<keyword evidence="2" id="KW-0012">Acyltransferase</keyword>
<keyword evidence="1" id="KW-0808">Transferase</keyword>
<dbReference type="InterPro" id="IPR016181">
    <property type="entry name" value="Acyl_CoA_acyltransferase"/>
</dbReference>
<evidence type="ECO:0000259" key="4">
    <source>
        <dbReference type="PROSITE" id="PS51186"/>
    </source>
</evidence>
<organism evidence="5 6">
    <name type="scientific">Trichomonas vaginalis (strain ATCC PRA-98 / G3)</name>
    <dbReference type="NCBI Taxonomy" id="412133"/>
    <lineage>
        <taxon>Eukaryota</taxon>
        <taxon>Metamonada</taxon>
        <taxon>Parabasalia</taxon>
        <taxon>Trichomonadida</taxon>
        <taxon>Trichomonadidae</taxon>
        <taxon>Trichomonas</taxon>
    </lineage>
</organism>
<name>A2EGY4_TRIV3</name>
<dbReference type="EMBL" id="DS113385">
    <property type="protein sequence ID" value="EAY08118.1"/>
    <property type="molecule type" value="Genomic_DNA"/>
</dbReference>
<dbReference type="STRING" id="5722.A2EGY4"/>
<gene>
    <name evidence="5" type="ORF">TVAG_497420</name>
</gene>
<feature type="domain" description="N-acetyltransferase" evidence="4">
    <location>
        <begin position="3"/>
        <end position="159"/>
    </location>
</feature>
<dbReference type="KEGG" id="tva:4766014"/>
<dbReference type="SMR" id="A2EGY4"/>
<dbReference type="VEuPathDB" id="TrichDB:TVAG_497420"/>
<dbReference type="PROSITE" id="PS51186">
    <property type="entry name" value="GNAT"/>
    <property type="match status" value="1"/>
</dbReference>
<evidence type="ECO:0000256" key="2">
    <source>
        <dbReference type="ARBA" id="ARBA00023315"/>
    </source>
</evidence>
<accession>A2EGY4</accession>
<dbReference type="Proteomes" id="UP000001542">
    <property type="component" value="Unassembled WGS sequence"/>
</dbReference>
<reference evidence="5" key="2">
    <citation type="journal article" date="2007" name="Science">
        <title>Draft genome sequence of the sexually transmitted pathogen Trichomonas vaginalis.</title>
        <authorList>
            <person name="Carlton J.M."/>
            <person name="Hirt R.P."/>
            <person name="Silva J.C."/>
            <person name="Delcher A.L."/>
            <person name="Schatz M."/>
            <person name="Zhao Q."/>
            <person name="Wortman J.R."/>
            <person name="Bidwell S.L."/>
            <person name="Alsmark U.C.M."/>
            <person name="Besteiro S."/>
            <person name="Sicheritz-Ponten T."/>
            <person name="Noel C.J."/>
            <person name="Dacks J.B."/>
            <person name="Foster P.G."/>
            <person name="Simillion C."/>
            <person name="Van de Peer Y."/>
            <person name="Miranda-Saavedra D."/>
            <person name="Barton G.J."/>
            <person name="Westrop G.D."/>
            <person name="Mueller S."/>
            <person name="Dessi D."/>
            <person name="Fiori P.L."/>
            <person name="Ren Q."/>
            <person name="Paulsen I."/>
            <person name="Zhang H."/>
            <person name="Bastida-Corcuera F.D."/>
            <person name="Simoes-Barbosa A."/>
            <person name="Brown M.T."/>
            <person name="Hayes R.D."/>
            <person name="Mukherjee M."/>
            <person name="Okumura C.Y."/>
            <person name="Schneider R."/>
            <person name="Smith A.J."/>
            <person name="Vanacova S."/>
            <person name="Villalvazo M."/>
            <person name="Haas B.J."/>
            <person name="Pertea M."/>
            <person name="Feldblyum T.V."/>
            <person name="Utterback T.R."/>
            <person name="Shu C.L."/>
            <person name="Osoegawa K."/>
            <person name="de Jong P.J."/>
            <person name="Hrdy I."/>
            <person name="Horvathova L."/>
            <person name="Zubacova Z."/>
            <person name="Dolezal P."/>
            <person name="Malik S.B."/>
            <person name="Logsdon J.M. Jr."/>
            <person name="Henze K."/>
            <person name="Gupta A."/>
            <person name="Wang C.C."/>
            <person name="Dunne R.L."/>
            <person name="Upcroft J.A."/>
            <person name="Upcroft P."/>
            <person name="White O."/>
            <person name="Salzberg S.L."/>
            <person name="Tang P."/>
            <person name="Chiu C.-H."/>
            <person name="Lee Y.-S."/>
            <person name="Embley T.M."/>
            <person name="Coombs G.H."/>
            <person name="Mottram J.C."/>
            <person name="Tachezy J."/>
            <person name="Fraser-Liggett C.M."/>
            <person name="Johnson P.J."/>
        </authorList>
    </citation>
    <scope>NUCLEOTIDE SEQUENCE [LARGE SCALE GENOMIC DNA]</scope>
    <source>
        <strain evidence="5">G3</strain>
    </source>
</reference>
<dbReference type="Gene3D" id="3.40.630.30">
    <property type="match status" value="1"/>
</dbReference>